<dbReference type="Proteomes" id="UP000308000">
    <property type="component" value="Unassembled WGS sequence"/>
</dbReference>
<evidence type="ECO:0000259" key="5">
    <source>
        <dbReference type="PROSITE" id="PS51635"/>
    </source>
</evidence>
<dbReference type="InterPro" id="IPR016035">
    <property type="entry name" value="Acyl_Trfase/lysoPLipase"/>
</dbReference>
<keyword evidence="3 4" id="KW-0443">Lipid metabolism</keyword>
<dbReference type="InterPro" id="IPR050301">
    <property type="entry name" value="NTE"/>
</dbReference>
<gene>
    <name evidence="7" type="ORF">FCS05_00390</name>
    <name evidence="6" type="ORF">HNQ10_000041</name>
</gene>
<dbReference type="EMBL" id="JACHFV010000001">
    <property type="protein sequence ID" value="MBB5293228.1"/>
    <property type="molecule type" value="Genomic_DNA"/>
</dbReference>
<dbReference type="Gene3D" id="3.40.1090.10">
    <property type="entry name" value="Cytosolic phospholipase A2 catalytic domain"/>
    <property type="match status" value="2"/>
</dbReference>
<evidence type="ECO:0000313" key="9">
    <source>
        <dbReference type="Proteomes" id="UP000536909"/>
    </source>
</evidence>
<organism evidence="7 8">
    <name type="scientific">Deinococcus metallilatus</name>
    <dbReference type="NCBI Taxonomy" id="1211322"/>
    <lineage>
        <taxon>Bacteria</taxon>
        <taxon>Thermotogati</taxon>
        <taxon>Deinococcota</taxon>
        <taxon>Deinococci</taxon>
        <taxon>Deinococcales</taxon>
        <taxon>Deinococcaceae</taxon>
        <taxon>Deinococcus</taxon>
    </lineage>
</organism>
<keyword evidence="2 4" id="KW-0442">Lipid degradation</keyword>
<dbReference type="GO" id="GO:0016042">
    <property type="term" value="P:lipid catabolic process"/>
    <property type="evidence" value="ECO:0007669"/>
    <property type="project" value="UniProtKB-UniRule"/>
</dbReference>
<evidence type="ECO:0000256" key="2">
    <source>
        <dbReference type="ARBA" id="ARBA00022963"/>
    </source>
</evidence>
<dbReference type="RefSeq" id="WP_129117296.1">
    <property type="nucleotide sequence ID" value="NZ_BSUI01000012.1"/>
</dbReference>
<name>A0AAJ5F5W8_9DEIO</name>
<feature type="active site" description="Nucleophile" evidence="4">
    <location>
        <position position="47"/>
    </location>
</feature>
<accession>A0AAJ5F5W8</accession>
<dbReference type="PROSITE" id="PS51635">
    <property type="entry name" value="PNPLA"/>
    <property type="match status" value="1"/>
</dbReference>
<evidence type="ECO:0000313" key="7">
    <source>
        <dbReference type="EMBL" id="TLK31962.1"/>
    </source>
</evidence>
<feature type="short sequence motif" description="GXGXXG" evidence="4">
    <location>
        <begin position="14"/>
        <end position="19"/>
    </location>
</feature>
<dbReference type="PANTHER" id="PTHR14226:SF57">
    <property type="entry name" value="BLR7027 PROTEIN"/>
    <property type="match status" value="1"/>
</dbReference>
<sequence length="285" mass="29513">MTPQDRQRALVLGGGGVTGIAWGTGFLAGLHREGLDLGHADLTVGTSAGSVVGSQLAGGADLEGLLARQLEPSSEPAATFDAAEMGRLFQAIVQEVGSDPLRIRRRIGELALAAPSVPEAERVDIIASRLVNREWPRQPLQIVAVDAGSGEARVFDRDSDVPLVLAVAASCAVPGVWPPVTIGEHRYMDGGVRSVTNADLASGYGRVLVLSLLGLEGAQTLPLEAARLRESGAAVHVVGPDAASLEAIGPNVLDPARRPATAQAGLEQGRRLAAEIKAFWEGASP</sequence>
<dbReference type="SUPFAM" id="SSF52151">
    <property type="entry name" value="FabD/lysophospholipase-like"/>
    <property type="match status" value="1"/>
</dbReference>
<dbReference type="EMBL" id="VBRC01000001">
    <property type="protein sequence ID" value="TLK31962.1"/>
    <property type="molecule type" value="Genomic_DNA"/>
</dbReference>
<comment type="caution">
    <text evidence="7">The sequence shown here is derived from an EMBL/GenBank/DDBJ whole genome shotgun (WGS) entry which is preliminary data.</text>
</comment>
<dbReference type="Proteomes" id="UP000536909">
    <property type="component" value="Unassembled WGS sequence"/>
</dbReference>
<evidence type="ECO:0000256" key="3">
    <source>
        <dbReference type="ARBA" id="ARBA00023098"/>
    </source>
</evidence>
<keyword evidence="1 4" id="KW-0378">Hydrolase</keyword>
<feature type="active site" description="Proton acceptor" evidence="4">
    <location>
        <position position="189"/>
    </location>
</feature>
<dbReference type="PANTHER" id="PTHR14226">
    <property type="entry name" value="NEUROPATHY TARGET ESTERASE/SWISS CHEESE D.MELANOGASTER"/>
    <property type="match status" value="1"/>
</dbReference>
<evidence type="ECO:0000313" key="8">
    <source>
        <dbReference type="Proteomes" id="UP000308000"/>
    </source>
</evidence>
<feature type="short sequence motif" description="DGA/G" evidence="4">
    <location>
        <begin position="189"/>
        <end position="191"/>
    </location>
</feature>
<evidence type="ECO:0000256" key="4">
    <source>
        <dbReference type="PROSITE-ProRule" id="PRU01161"/>
    </source>
</evidence>
<feature type="domain" description="PNPLA" evidence="5">
    <location>
        <begin position="10"/>
        <end position="202"/>
    </location>
</feature>
<dbReference type="GO" id="GO:0016787">
    <property type="term" value="F:hydrolase activity"/>
    <property type="evidence" value="ECO:0007669"/>
    <property type="project" value="UniProtKB-UniRule"/>
</dbReference>
<reference evidence="7 8" key="1">
    <citation type="submission" date="2019-04" db="EMBL/GenBank/DDBJ databases">
        <title>Deinococcus metalilatus MA1002 mutant No.5.</title>
        <authorList>
            <person name="Park W."/>
            <person name="Park C."/>
        </authorList>
    </citation>
    <scope>NUCLEOTIDE SEQUENCE [LARGE SCALE GENOMIC DNA]</scope>
    <source>
        <strain evidence="7 8">MA1002-m5</strain>
    </source>
</reference>
<keyword evidence="9" id="KW-1185">Reference proteome</keyword>
<dbReference type="Pfam" id="PF01734">
    <property type="entry name" value="Patatin"/>
    <property type="match status" value="1"/>
</dbReference>
<dbReference type="InterPro" id="IPR002641">
    <property type="entry name" value="PNPLA_dom"/>
</dbReference>
<protein>
    <submittedName>
        <fullName evidence="6">NTE family protein</fullName>
    </submittedName>
    <submittedName>
        <fullName evidence="7">Patatin-like phospholipase family protein</fullName>
    </submittedName>
</protein>
<feature type="short sequence motif" description="GXSXG" evidence="4">
    <location>
        <begin position="45"/>
        <end position="49"/>
    </location>
</feature>
<reference evidence="6 9" key="2">
    <citation type="submission" date="2020-08" db="EMBL/GenBank/DDBJ databases">
        <title>Genomic Encyclopedia of Type Strains, Phase IV (KMG-IV): sequencing the most valuable type-strain genomes for metagenomic binning, comparative biology and taxonomic classification.</title>
        <authorList>
            <person name="Goeker M."/>
        </authorList>
    </citation>
    <scope>NUCLEOTIDE SEQUENCE [LARGE SCALE GENOMIC DNA]</scope>
    <source>
        <strain evidence="6 9">DSM 105434</strain>
    </source>
</reference>
<proteinExistence type="predicted"/>
<evidence type="ECO:0000313" key="6">
    <source>
        <dbReference type="EMBL" id="MBB5293228.1"/>
    </source>
</evidence>
<evidence type="ECO:0000256" key="1">
    <source>
        <dbReference type="ARBA" id="ARBA00022801"/>
    </source>
</evidence>
<dbReference type="AlphaFoldDB" id="A0AAJ5F5W8"/>